<evidence type="ECO:0000256" key="5">
    <source>
        <dbReference type="ARBA" id="ARBA00023242"/>
    </source>
</evidence>
<feature type="DNA-binding region" description="TEA" evidence="6">
    <location>
        <begin position="59"/>
        <end position="98"/>
    </location>
</feature>
<evidence type="ECO:0000256" key="3">
    <source>
        <dbReference type="ARBA" id="ARBA00023015"/>
    </source>
</evidence>
<dbReference type="Proteomes" id="UP000605846">
    <property type="component" value="Unassembled WGS sequence"/>
</dbReference>
<dbReference type="OrthoDB" id="10006572at2759"/>
<dbReference type="InterPro" id="IPR038096">
    <property type="entry name" value="TEA/ATTS_sf"/>
</dbReference>
<dbReference type="GO" id="GO:0000978">
    <property type="term" value="F:RNA polymerase II cis-regulatory region sequence-specific DNA binding"/>
    <property type="evidence" value="ECO:0007669"/>
    <property type="project" value="TreeGrafter"/>
</dbReference>
<dbReference type="GO" id="GO:0005634">
    <property type="term" value="C:nucleus"/>
    <property type="evidence" value="ECO:0007669"/>
    <property type="project" value="UniProtKB-SubCell"/>
</dbReference>
<keyword evidence="5" id="KW-0539">Nucleus</keyword>
<feature type="region of interest" description="Disordered" evidence="7">
    <location>
        <begin position="1"/>
        <end position="36"/>
    </location>
</feature>
<dbReference type="EMBL" id="JABAYA010000014">
    <property type="protein sequence ID" value="KAF7730672.1"/>
    <property type="molecule type" value="Genomic_DNA"/>
</dbReference>
<protein>
    <recommendedName>
        <fullName evidence="8">TEA domain-containing protein</fullName>
    </recommendedName>
</protein>
<accession>A0A8H7BU86</accession>
<dbReference type="PANTHER" id="PTHR11834:SF0">
    <property type="entry name" value="PROTEIN SCALLOPED"/>
    <property type="match status" value="1"/>
</dbReference>
<organism evidence="9 10">
    <name type="scientific">Apophysomyces ossiformis</name>
    <dbReference type="NCBI Taxonomy" id="679940"/>
    <lineage>
        <taxon>Eukaryota</taxon>
        <taxon>Fungi</taxon>
        <taxon>Fungi incertae sedis</taxon>
        <taxon>Mucoromycota</taxon>
        <taxon>Mucoromycotina</taxon>
        <taxon>Mucoromycetes</taxon>
        <taxon>Mucorales</taxon>
        <taxon>Mucorineae</taxon>
        <taxon>Mucoraceae</taxon>
        <taxon>Apophysomyces</taxon>
    </lineage>
</organism>
<evidence type="ECO:0000256" key="4">
    <source>
        <dbReference type="ARBA" id="ARBA00023163"/>
    </source>
</evidence>
<name>A0A8H7BU86_9FUNG</name>
<dbReference type="PANTHER" id="PTHR11834">
    <property type="entry name" value="TRANSCRIPTIONAL ENHANCER FACTOR TEF RELATED"/>
    <property type="match status" value="1"/>
</dbReference>
<evidence type="ECO:0000256" key="7">
    <source>
        <dbReference type="SAM" id="MobiDB-lite"/>
    </source>
</evidence>
<reference evidence="9" key="1">
    <citation type="submission" date="2020-01" db="EMBL/GenBank/DDBJ databases">
        <title>Genome Sequencing of Three Apophysomyces-Like Fungal Strains Confirms a Novel Fungal Genus in the Mucoromycota with divergent Burkholderia-like Endosymbiotic Bacteria.</title>
        <authorList>
            <person name="Stajich J.E."/>
            <person name="Macias A.M."/>
            <person name="Carter-House D."/>
            <person name="Lovett B."/>
            <person name="Kasson L.R."/>
            <person name="Berry K."/>
            <person name="Grigoriev I."/>
            <person name="Chang Y."/>
            <person name="Spatafora J."/>
            <person name="Kasson M.T."/>
        </authorList>
    </citation>
    <scope>NUCLEOTIDE SEQUENCE</scope>
    <source>
        <strain evidence="9">NRRL A-21654</strain>
    </source>
</reference>
<comment type="caution">
    <text evidence="9">The sequence shown here is derived from an EMBL/GenBank/DDBJ whole genome shotgun (WGS) entry which is preliminary data.</text>
</comment>
<evidence type="ECO:0000259" key="8">
    <source>
        <dbReference type="PROSITE" id="PS51088"/>
    </source>
</evidence>
<feature type="domain" description="TEA" evidence="8">
    <location>
        <begin position="59"/>
        <end position="98"/>
    </location>
</feature>
<evidence type="ECO:0000256" key="6">
    <source>
        <dbReference type="PROSITE-ProRule" id="PRU00505"/>
    </source>
</evidence>
<keyword evidence="3" id="KW-0805">Transcription regulation</keyword>
<evidence type="ECO:0000313" key="10">
    <source>
        <dbReference type="Proteomes" id="UP000605846"/>
    </source>
</evidence>
<keyword evidence="4" id="KW-0804">Transcription</keyword>
<dbReference type="InterPro" id="IPR000818">
    <property type="entry name" value="TEA/ATTS_dom"/>
</dbReference>
<comment type="similarity">
    <text evidence="2">Belongs to the TEC1 family.</text>
</comment>
<sequence>MLACAQDLFRKPEETPSSNSSRRNSHTNHGEPYPGFFQKHFVADKRSRHYHRKENGFQKDKEEQVWPPDVEAAFIEALETIPKLGRRKILVNGKPCGK</sequence>
<gene>
    <name evidence="9" type="ORF">EC973_001621</name>
</gene>
<evidence type="ECO:0000256" key="1">
    <source>
        <dbReference type="ARBA" id="ARBA00004123"/>
    </source>
</evidence>
<proteinExistence type="inferred from homology"/>
<dbReference type="Pfam" id="PF01285">
    <property type="entry name" value="TEA"/>
    <property type="match status" value="1"/>
</dbReference>
<comment type="subcellular location">
    <subcellularLocation>
        <location evidence="1">Nucleus</location>
    </subcellularLocation>
</comment>
<dbReference type="PROSITE" id="PS51088">
    <property type="entry name" value="TEA_2"/>
    <property type="match status" value="1"/>
</dbReference>
<dbReference type="AlphaFoldDB" id="A0A8H7BU86"/>
<dbReference type="Gene3D" id="6.10.20.40">
    <property type="entry name" value="TEA/ATTS domain"/>
    <property type="match status" value="1"/>
</dbReference>
<dbReference type="GO" id="GO:0000981">
    <property type="term" value="F:DNA-binding transcription factor activity, RNA polymerase II-specific"/>
    <property type="evidence" value="ECO:0007669"/>
    <property type="project" value="TreeGrafter"/>
</dbReference>
<keyword evidence="10" id="KW-1185">Reference proteome</keyword>
<evidence type="ECO:0000256" key="2">
    <source>
        <dbReference type="ARBA" id="ARBA00008421"/>
    </source>
</evidence>
<dbReference type="InterPro" id="IPR050937">
    <property type="entry name" value="TEC1_TEAD_TF"/>
</dbReference>
<evidence type="ECO:0000313" key="9">
    <source>
        <dbReference type="EMBL" id="KAF7730672.1"/>
    </source>
</evidence>
<dbReference type="GO" id="GO:0005667">
    <property type="term" value="C:transcription regulator complex"/>
    <property type="evidence" value="ECO:0007669"/>
    <property type="project" value="TreeGrafter"/>
</dbReference>